<evidence type="ECO:0000256" key="2">
    <source>
        <dbReference type="ARBA" id="ARBA00005695"/>
    </source>
</evidence>
<dbReference type="Pfam" id="PF00496">
    <property type="entry name" value="SBP_bac_5"/>
    <property type="match status" value="1"/>
</dbReference>
<evidence type="ECO:0000256" key="1">
    <source>
        <dbReference type="ARBA" id="ARBA00004196"/>
    </source>
</evidence>
<protein>
    <submittedName>
        <fullName evidence="7">Peptide/nickel transport system substrate-binding protein</fullName>
    </submittedName>
</protein>
<name>A0A1X7E937_9MICC</name>
<comment type="similarity">
    <text evidence="2">Belongs to the bacterial solute-binding protein 5 family.</text>
</comment>
<gene>
    <name evidence="7" type="ORF">SAMN06296028_1251</name>
</gene>
<dbReference type="Gene3D" id="3.10.105.10">
    <property type="entry name" value="Dipeptide-binding Protein, Domain 3"/>
    <property type="match status" value="1"/>
</dbReference>
<keyword evidence="3" id="KW-0813">Transport</keyword>
<feature type="domain" description="Solute-binding protein family 5" evidence="6">
    <location>
        <begin position="124"/>
        <end position="434"/>
    </location>
</feature>
<accession>A0A1X7E937</accession>
<proteinExistence type="inferred from homology"/>
<dbReference type="PIRSF" id="PIRSF002741">
    <property type="entry name" value="MppA"/>
    <property type="match status" value="1"/>
</dbReference>
<keyword evidence="4" id="KW-0732">Signal</keyword>
<evidence type="ECO:0000256" key="4">
    <source>
        <dbReference type="ARBA" id="ARBA00022729"/>
    </source>
</evidence>
<dbReference type="GO" id="GO:0030313">
    <property type="term" value="C:cell envelope"/>
    <property type="evidence" value="ECO:0007669"/>
    <property type="project" value="UniProtKB-SubCell"/>
</dbReference>
<dbReference type="InterPro" id="IPR039424">
    <property type="entry name" value="SBP_5"/>
</dbReference>
<dbReference type="PANTHER" id="PTHR30290">
    <property type="entry name" value="PERIPLASMIC BINDING COMPONENT OF ABC TRANSPORTER"/>
    <property type="match status" value="1"/>
</dbReference>
<dbReference type="GO" id="GO:0042597">
    <property type="term" value="C:periplasmic space"/>
    <property type="evidence" value="ECO:0007669"/>
    <property type="project" value="UniProtKB-ARBA"/>
</dbReference>
<dbReference type="GO" id="GO:0015833">
    <property type="term" value="P:peptide transport"/>
    <property type="evidence" value="ECO:0007669"/>
    <property type="project" value="TreeGrafter"/>
</dbReference>
<dbReference type="InterPro" id="IPR006311">
    <property type="entry name" value="TAT_signal"/>
</dbReference>
<dbReference type="SUPFAM" id="SSF53850">
    <property type="entry name" value="Periplasmic binding protein-like II"/>
    <property type="match status" value="1"/>
</dbReference>
<comment type="subcellular location">
    <subcellularLocation>
        <location evidence="1">Cell envelope</location>
    </subcellularLocation>
</comment>
<feature type="region of interest" description="Disordered" evidence="5">
    <location>
        <begin position="1"/>
        <end position="31"/>
    </location>
</feature>
<dbReference type="GO" id="GO:1904680">
    <property type="term" value="F:peptide transmembrane transporter activity"/>
    <property type="evidence" value="ECO:0007669"/>
    <property type="project" value="TreeGrafter"/>
</dbReference>
<evidence type="ECO:0000313" key="7">
    <source>
        <dbReference type="EMBL" id="SMF29573.1"/>
    </source>
</evidence>
<keyword evidence="8" id="KW-1185">Reference proteome</keyword>
<dbReference type="InterPro" id="IPR030678">
    <property type="entry name" value="Peptide/Ni-bd"/>
</dbReference>
<dbReference type="Gene3D" id="3.40.190.10">
    <property type="entry name" value="Periplasmic binding protein-like II"/>
    <property type="match status" value="1"/>
</dbReference>
<evidence type="ECO:0000256" key="3">
    <source>
        <dbReference type="ARBA" id="ARBA00022448"/>
    </source>
</evidence>
<dbReference type="CDD" id="cd08503">
    <property type="entry name" value="PBP2_NikA_DppA_OppA_like_17"/>
    <property type="match status" value="1"/>
</dbReference>
<evidence type="ECO:0000259" key="6">
    <source>
        <dbReference type="Pfam" id="PF00496"/>
    </source>
</evidence>
<dbReference type="GO" id="GO:0043190">
    <property type="term" value="C:ATP-binding cassette (ABC) transporter complex"/>
    <property type="evidence" value="ECO:0007669"/>
    <property type="project" value="InterPro"/>
</dbReference>
<organism evidence="7 8">
    <name type="scientific">Kocuria marina subsp. indica</name>
    <dbReference type="NCBI Taxonomy" id="1049583"/>
    <lineage>
        <taxon>Bacteria</taxon>
        <taxon>Bacillati</taxon>
        <taxon>Actinomycetota</taxon>
        <taxon>Actinomycetes</taxon>
        <taxon>Micrococcales</taxon>
        <taxon>Micrococcaceae</taxon>
        <taxon>Kocuria</taxon>
    </lineage>
</organism>
<reference evidence="8" key="1">
    <citation type="submission" date="2017-04" db="EMBL/GenBank/DDBJ databases">
        <authorList>
            <person name="Varghese N."/>
            <person name="Submissions S."/>
        </authorList>
    </citation>
    <scope>NUCLEOTIDE SEQUENCE [LARGE SCALE GENOMIC DNA]</scope>
    <source>
        <strain evidence="8">NIO-1021</strain>
    </source>
</reference>
<evidence type="ECO:0000256" key="5">
    <source>
        <dbReference type="SAM" id="MobiDB-lite"/>
    </source>
</evidence>
<dbReference type="Proteomes" id="UP000192929">
    <property type="component" value="Unassembled WGS sequence"/>
</dbReference>
<dbReference type="EMBL" id="FXAC01000025">
    <property type="protein sequence ID" value="SMF29573.1"/>
    <property type="molecule type" value="Genomic_DNA"/>
</dbReference>
<sequence length="553" mass="59776">MARVRSESPPSDCPPSAPVTGARTARGPGGGSARYGAFSRRGFMGLGAAAASFALAGCAAGGQPGAAAIRATGAPQRGGILRVGLTGGGASDSVDAHVPVGTADAGRVINFYDGLYEFDADYVPVPVLAESATPRDGGREWLVRLRKGVVFHDGRPFTARDVVATYDRVTDPKDPKTGASGLALLRRTVAVDDHTVRFELSEPDAMFVDSTAQYSMGIVPVDYDPAAPVGTGPFRLGTFEPGQLTVLEANRDYWREPPFVDEVHLVNFNDQDALVNALLSTQVDVVGQLPLSLIDVVNTDPRLHTVVSETGNWLPFTMRVDTAPFDDARVREAFRLVVDREQMVEQVFSGHGTVGNDMYAPFDPGTPRLEQRTRDVARARELLAQAGHPDGLEVELVTAPIQSGAVEAAQVFAEQASEAGITVNLRRVDTTTFFGDGYLQYPFSQDFWYTRSFLPQTANGTLPASPFNETHWADPEFIALYEKARATLDDDARHDLVARAQKQLYDAGGYIVWGFFNQADAYQNYVGGGSEHRAGMPVSGFQLRTLWIDREGK</sequence>
<dbReference type="AlphaFoldDB" id="A0A1X7E937"/>
<dbReference type="PROSITE" id="PS51318">
    <property type="entry name" value="TAT"/>
    <property type="match status" value="1"/>
</dbReference>
<evidence type="ECO:0000313" key="8">
    <source>
        <dbReference type="Proteomes" id="UP000192929"/>
    </source>
</evidence>
<dbReference type="InterPro" id="IPR000914">
    <property type="entry name" value="SBP_5_dom"/>
</dbReference>
<dbReference type="PANTHER" id="PTHR30290:SF10">
    <property type="entry name" value="PERIPLASMIC OLIGOPEPTIDE-BINDING PROTEIN-RELATED"/>
    <property type="match status" value="1"/>
</dbReference>